<evidence type="ECO:0000313" key="2">
    <source>
        <dbReference type="EMBL" id="NUU15108.1"/>
    </source>
</evidence>
<evidence type="ECO:0000259" key="1">
    <source>
        <dbReference type="SMART" id="SM00530"/>
    </source>
</evidence>
<feature type="domain" description="HTH cro/C1-type" evidence="1">
    <location>
        <begin position="5"/>
        <end position="82"/>
    </location>
</feature>
<dbReference type="InterPro" id="IPR010982">
    <property type="entry name" value="Lambda_DNA-bd_dom_sf"/>
</dbReference>
<dbReference type="InterPro" id="IPR041413">
    <property type="entry name" value="MLTR_LBD"/>
</dbReference>
<dbReference type="Gene3D" id="1.10.260.40">
    <property type="entry name" value="lambda repressor-like DNA-binding domains"/>
    <property type="match status" value="1"/>
</dbReference>
<dbReference type="Proteomes" id="UP000573001">
    <property type="component" value="Unassembled WGS sequence"/>
</dbReference>
<organism evidence="2 3">
    <name type="scientific">Curtobacterium pusillum</name>
    <dbReference type="NCBI Taxonomy" id="69373"/>
    <lineage>
        <taxon>Bacteria</taxon>
        <taxon>Bacillati</taxon>
        <taxon>Actinomycetota</taxon>
        <taxon>Actinomycetes</taxon>
        <taxon>Micrococcales</taxon>
        <taxon>Microbacteriaceae</taxon>
        <taxon>Curtobacterium</taxon>
    </lineage>
</organism>
<protein>
    <submittedName>
        <fullName evidence="2">Helix-turn-helix domain-containing protein</fullName>
    </submittedName>
</protein>
<dbReference type="RefSeq" id="WP_175352573.1">
    <property type="nucleotide sequence ID" value="NZ_BAAAWQ010000001.1"/>
</dbReference>
<dbReference type="Pfam" id="PF13560">
    <property type="entry name" value="HTH_31"/>
    <property type="match status" value="1"/>
</dbReference>
<gene>
    <name evidence="2" type="ORF">HP507_14855</name>
</gene>
<keyword evidence="3" id="KW-1185">Reference proteome</keyword>
<evidence type="ECO:0000313" key="3">
    <source>
        <dbReference type="Proteomes" id="UP000573001"/>
    </source>
</evidence>
<dbReference type="EMBL" id="JABMCE010000085">
    <property type="protein sequence ID" value="NUU15108.1"/>
    <property type="molecule type" value="Genomic_DNA"/>
</dbReference>
<dbReference type="SMART" id="SM00530">
    <property type="entry name" value="HTH_XRE"/>
    <property type="match status" value="1"/>
</dbReference>
<accession>A0ABX2MCC8</accession>
<dbReference type="InterPro" id="IPR001387">
    <property type="entry name" value="Cro/C1-type_HTH"/>
</dbReference>
<dbReference type="Gene3D" id="3.30.450.180">
    <property type="match status" value="1"/>
</dbReference>
<dbReference type="PANTHER" id="PTHR35010:SF2">
    <property type="entry name" value="BLL4672 PROTEIN"/>
    <property type="match status" value="1"/>
</dbReference>
<proteinExistence type="predicted"/>
<dbReference type="PANTHER" id="PTHR35010">
    <property type="entry name" value="BLL4672 PROTEIN-RELATED"/>
    <property type="match status" value="1"/>
</dbReference>
<dbReference type="Pfam" id="PF17765">
    <property type="entry name" value="MLTR_LBD"/>
    <property type="match status" value="1"/>
</dbReference>
<dbReference type="CDD" id="cd00093">
    <property type="entry name" value="HTH_XRE"/>
    <property type="match status" value="1"/>
</dbReference>
<sequence length="285" mass="31663">MSKNEVKEFLVSRRARVTPDQVGLPVFTDDRRVPGLRRQEVATLAGLSTDYYTRLERGAIQGASESVLSAISGALLLSDVEREHLFDLARRVPVVPKPSASAASTQRVRPSVQRMLDNLAVPGVVQNQRHDLLASNLMGRALYSPHFEMNGQPNTARFIFLDPRARDYFADWPLARRMTAAMLRLSAGRDPLDEDLTALIGELATRSPQFRQDWADHDVHEHTTGRKVFNHPVVGPLEVTFDGFEMPGEPGLLLVTYTVDEGTASAERLAVLSSWAATQEFSTTR</sequence>
<name>A0ABX2MCC8_9MICO</name>
<reference evidence="2 3" key="1">
    <citation type="submission" date="2020-05" db="EMBL/GenBank/DDBJ databases">
        <title>Genome Sequencing of Type Strains.</title>
        <authorList>
            <person name="Lemaire J.F."/>
            <person name="Inderbitzin P."/>
            <person name="Gregorio O.A."/>
            <person name="Collins S.B."/>
            <person name="Wespe N."/>
            <person name="Knight-Connoni V."/>
        </authorList>
    </citation>
    <scope>NUCLEOTIDE SEQUENCE [LARGE SCALE GENOMIC DNA]</scope>
    <source>
        <strain evidence="2 3">ATCC 19096</strain>
    </source>
</reference>
<comment type="caution">
    <text evidence="2">The sequence shown here is derived from an EMBL/GenBank/DDBJ whole genome shotgun (WGS) entry which is preliminary data.</text>
</comment>
<dbReference type="SUPFAM" id="SSF47413">
    <property type="entry name" value="lambda repressor-like DNA-binding domains"/>
    <property type="match status" value="1"/>
</dbReference>